<comment type="caution">
    <text evidence="2">The sequence shown here is derived from an EMBL/GenBank/DDBJ whole genome shotgun (WGS) entry which is preliminary data.</text>
</comment>
<proteinExistence type="predicted"/>
<organism evidence="2 3">
    <name type="scientific">Zizania palustris</name>
    <name type="common">Northern wild rice</name>
    <dbReference type="NCBI Taxonomy" id="103762"/>
    <lineage>
        <taxon>Eukaryota</taxon>
        <taxon>Viridiplantae</taxon>
        <taxon>Streptophyta</taxon>
        <taxon>Embryophyta</taxon>
        <taxon>Tracheophyta</taxon>
        <taxon>Spermatophyta</taxon>
        <taxon>Magnoliopsida</taxon>
        <taxon>Liliopsida</taxon>
        <taxon>Poales</taxon>
        <taxon>Poaceae</taxon>
        <taxon>BOP clade</taxon>
        <taxon>Oryzoideae</taxon>
        <taxon>Oryzeae</taxon>
        <taxon>Zizaniinae</taxon>
        <taxon>Zizania</taxon>
    </lineage>
</organism>
<sequence length="71" mass="8383">MLTQPPRHSATAAYQPKQKHVVLLVLALYLAPTLSARTLVVTHVFYPILSLLRWKKWEYLLRWNKDKPKMI</sequence>
<dbReference type="AlphaFoldDB" id="A0A8J5WM46"/>
<evidence type="ECO:0000313" key="3">
    <source>
        <dbReference type="Proteomes" id="UP000729402"/>
    </source>
</evidence>
<reference evidence="2" key="2">
    <citation type="submission" date="2021-02" db="EMBL/GenBank/DDBJ databases">
        <authorList>
            <person name="Kimball J.A."/>
            <person name="Haas M.W."/>
            <person name="Macchietto M."/>
            <person name="Kono T."/>
            <person name="Duquette J."/>
            <person name="Shao M."/>
        </authorList>
    </citation>
    <scope>NUCLEOTIDE SEQUENCE</scope>
    <source>
        <tissue evidence="2">Fresh leaf tissue</tissue>
    </source>
</reference>
<name>A0A8J5WM46_ZIZPA</name>
<keyword evidence="1" id="KW-1133">Transmembrane helix</keyword>
<evidence type="ECO:0000313" key="2">
    <source>
        <dbReference type="EMBL" id="KAG8091039.1"/>
    </source>
</evidence>
<dbReference type="Proteomes" id="UP000729402">
    <property type="component" value="Unassembled WGS sequence"/>
</dbReference>
<keyword evidence="1" id="KW-0472">Membrane</keyword>
<keyword evidence="3" id="KW-1185">Reference proteome</keyword>
<evidence type="ECO:0008006" key="4">
    <source>
        <dbReference type="Google" id="ProtNLM"/>
    </source>
</evidence>
<dbReference type="EMBL" id="JAAALK010000081">
    <property type="protein sequence ID" value="KAG8091039.1"/>
    <property type="molecule type" value="Genomic_DNA"/>
</dbReference>
<keyword evidence="1" id="KW-0812">Transmembrane</keyword>
<feature type="transmembrane region" description="Helical" evidence="1">
    <location>
        <begin position="21"/>
        <end position="46"/>
    </location>
</feature>
<gene>
    <name evidence="2" type="ORF">GUJ93_ZPchr0011g28898</name>
</gene>
<evidence type="ECO:0000256" key="1">
    <source>
        <dbReference type="SAM" id="Phobius"/>
    </source>
</evidence>
<accession>A0A8J5WM46</accession>
<protein>
    <recommendedName>
        <fullName evidence="4">Transmembrane protein</fullName>
    </recommendedName>
</protein>
<reference evidence="2" key="1">
    <citation type="journal article" date="2021" name="bioRxiv">
        <title>Whole Genome Assembly and Annotation of Northern Wild Rice, Zizania palustris L., Supports a Whole Genome Duplication in the Zizania Genus.</title>
        <authorList>
            <person name="Haas M."/>
            <person name="Kono T."/>
            <person name="Macchietto M."/>
            <person name="Millas R."/>
            <person name="McGilp L."/>
            <person name="Shao M."/>
            <person name="Duquette J."/>
            <person name="Hirsch C.N."/>
            <person name="Kimball J."/>
        </authorList>
    </citation>
    <scope>NUCLEOTIDE SEQUENCE</scope>
    <source>
        <tissue evidence="2">Fresh leaf tissue</tissue>
    </source>
</reference>